<dbReference type="OrthoDB" id="3263613at2759"/>
<keyword evidence="2" id="KW-0472">Membrane</keyword>
<keyword evidence="4" id="KW-1185">Reference proteome</keyword>
<feature type="region of interest" description="Disordered" evidence="1">
    <location>
        <begin position="342"/>
        <end position="367"/>
    </location>
</feature>
<feature type="region of interest" description="Disordered" evidence="1">
    <location>
        <begin position="396"/>
        <end position="420"/>
    </location>
</feature>
<feature type="region of interest" description="Disordered" evidence="1">
    <location>
        <begin position="1"/>
        <end position="39"/>
    </location>
</feature>
<evidence type="ECO:0000256" key="2">
    <source>
        <dbReference type="SAM" id="Phobius"/>
    </source>
</evidence>
<evidence type="ECO:0000313" key="3">
    <source>
        <dbReference type="EMBL" id="KJA26720.1"/>
    </source>
</evidence>
<organism evidence="3 4">
    <name type="scientific">Hypholoma sublateritium (strain FD-334 SS-4)</name>
    <dbReference type="NCBI Taxonomy" id="945553"/>
    <lineage>
        <taxon>Eukaryota</taxon>
        <taxon>Fungi</taxon>
        <taxon>Dikarya</taxon>
        <taxon>Basidiomycota</taxon>
        <taxon>Agaricomycotina</taxon>
        <taxon>Agaricomycetes</taxon>
        <taxon>Agaricomycetidae</taxon>
        <taxon>Agaricales</taxon>
        <taxon>Agaricineae</taxon>
        <taxon>Strophariaceae</taxon>
        <taxon>Hypholoma</taxon>
    </lineage>
</organism>
<feature type="compositionally biased region" description="Basic and acidic residues" evidence="1">
    <location>
        <begin position="9"/>
        <end position="22"/>
    </location>
</feature>
<keyword evidence="2" id="KW-0812">Transmembrane</keyword>
<sequence>MKNICSPDLRSRQHHDPSKGQEADPAQDPAPFTGAQRIASYPLMTSSGARSRGDSFACFKSVAARETKQQLRLGRSSRALKCPIRAQTPGHAGRAERRWQGQPRREWSELQEHSEVNITAGTVAQRELPQRLALRHPRRHIKTAANPVERQLEFSKKIHRHYTSSANMKSSSAKPITIEPTLCTSPTQDSSTAAVGVPRMDRADLSLHDIPTSCADPASPTKAIPKKRKAPHCTKCKQPRKGHPRTGCPFVNLPPLTANISGTLDMGSVLIEASDGGVAMVLNGTQTLMRSELESLVLASVSLKDTAVKPSLSEVFHGDGNDVLIEPKRFQESLVTATSTTIPSDTAHGFKNSQSKLPIQSDRDMPSTVSNIPLSAVDLEQEQEPFLRSGNEHMKLEESQENSEFDQTVPSRRALESISQSTSSVDRDGAVLDQAAALKFKIELTANKSDGLEDLTAPLILNNEEKVLRAFISTAMADAASNNRSVLLSRGGLSALQAVAAAATIGAIGAWAALAFF</sequence>
<name>A0A0D2Q5B5_HYPSF</name>
<feature type="compositionally biased region" description="Basic residues" evidence="1">
    <location>
        <begin position="224"/>
        <end position="241"/>
    </location>
</feature>
<protein>
    <submittedName>
        <fullName evidence="3">Uncharacterized protein</fullName>
    </submittedName>
</protein>
<feature type="transmembrane region" description="Helical" evidence="2">
    <location>
        <begin position="495"/>
        <end position="516"/>
    </location>
</feature>
<gene>
    <name evidence="3" type="ORF">HYPSUDRAFT_52223</name>
</gene>
<accession>A0A0D2Q5B5</accession>
<reference evidence="4" key="1">
    <citation type="submission" date="2014-04" db="EMBL/GenBank/DDBJ databases">
        <title>Evolutionary Origins and Diversification of the Mycorrhizal Mutualists.</title>
        <authorList>
            <consortium name="DOE Joint Genome Institute"/>
            <consortium name="Mycorrhizal Genomics Consortium"/>
            <person name="Kohler A."/>
            <person name="Kuo A."/>
            <person name="Nagy L.G."/>
            <person name="Floudas D."/>
            <person name="Copeland A."/>
            <person name="Barry K.W."/>
            <person name="Cichocki N."/>
            <person name="Veneault-Fourrey C."/>
            <person name="LaButti K."/>
            <person name="Lindquist E.A."/>
            <person name="Lipzen A."/>
            <person name="Lundell T."/>
            <person name="Morin E."/>
            <person name="Murat C."/>
            <person name="Riley R."/>
            <person name="Ohm R."/>
            <person name="Sun H."/>
            <person name="Tunlid A."/>
            <person name="Henrissat B."/>
            <person name="Grigoriev I.V."/>
            <person name="Hibbett D.S."/>
            <person name="Martin F."/>
        </authorList>
    </citation>
    <scope>NUCLEOTIDE SEQUENCE [LARGE SCALE GENOMIC DNA]</scope>
    <source>
        <strain evidence="4">FD-334 SS-4</strain>
    </source>
</reference>
<dbReference type="EMBL" id="KN817526">
    <property type="protein sequence ID" value="KJA26720.1"/>
    <property type="molecule type" value="Genomic_DNA"/>
</dbReference>
<proteinExistence type="predicted"/>
<evidence type="ECO:0000256" key="1">
    <source>
        <dbReference type="SAM" id="MobiDB-lite"/>
    </source>
</evidence>
<evidence type="ECO:0000313" key="4">
    <source>
        <dbReference type="Proteomes" id="UP000054270"/>
    </source>
</evidence>
<dbReference type="AlphaFoldDB" id="A0A0D2Q5B5"/>
<keyword evidence="2" id="KW-1133">Transmembrane helix</keyword>
<dbReference type="Proteomes" id="UP000054270">
    <property type="component" value="Unassembled WGS sequence"/>
</dbReference>
<feature type="region of interest" description="Disordered" evidence="1">
    <location>
        <begin position="211"/>
        <end position="241"/>
    </location>
</feature>